<comment type="caution">
    <text evidence="2">The sequence shown here is derived from an EMBL/GenBank/DDBJ whole genome shotgun (WGS) entry which is preliminary data.</text>
</comment>
<feature type="compositionally biased region" description="Low complexity" evidence="1">
    <location>
        <begin position="178"/>
        <end position="189"/>
    </location>
</feature>
<proteinExistence type="predicted"/>
<dbReference type="PANTHER" id="PTHR35103">
    <property type="entry name" value="OS06G0115700 PROTEIN"/>
    <property type="match status" value="1"/>
</dbReference>
<accession>A0AAV9BL91</accession>
<organism evidence="2 3">
    <name type="scientific">Acorus gramineus</name>
    <name type="common">Dwarf sweet flag</name>
    <dbReference type="NCBI Taxonomy" id="55184"/>
    <lineage>
        <taxon>Eukaryota</taxon>
        <taxon>Viridiplantae</taxon>
        <taxon>Streptophyta</taxon>
        <taxon>Embryophyta</taxon>
        <taxon>Tracheophyta</taxon>
        <taxon>Spermatophyta</taxon>
        <taxon>Magnoliopsida</taxon>
        <taxon>Liliopsida</taxon>
        <taxon>Acoraceae</taxon>
        <taxon>Acorus</taxon>
    </lineage>
</organism>
<keyword evidence="3" id="KW-1185">Reference proteome</keyword>
<evidence type="ECO:0000313" key="3">
    <source>
        <dbReference type="Proteomes" id="UP001179952"/>
    </source>
</evidence>
<dbReference type="PANTHER" id="PTHR35103:SF1">
    <property type="entry name" value="OS06G0115700 PROTEIN"/>
    <property type="match status" value="1"/>
</dbReference>
<reference evidence="2" key="1">
    <citation type="journal article" date="2023" name="Nat. Commun.">
        <title>Diploid and tetraploid genomes of Acorus and the evolution of monocots.</title>
        <authorList>
            <person name="Ma L."/>
            <person name="Liu K.W."/>
            <person name="Li Z."/>
            <person name="Hsiao Y.Y."/>
            <person name="Qi Y."/>
            <person name="Fu T."/>
            <person name="Tang G.D."/>
            <person name="Zhang D."/>
            <person name="Sun W.H."/>
            <person name="Liu D.K."/>
            <person name="Li Y."/>
            <person name="Chen G.Z."/>
            <person name="Liu X.D."/>
            <person name="Liao X.Y."/>
            <person name="Jiang Y.T."/>
            <person name="Yu X."/>
            <person name="Hao Y."/>
            <person name="Huang J."/>
            <person name="Zhao X.W."/>
            <person name="Ke S."/>
            <person name="Chen Y.Y."/>
            <person name="Wu W.L."/>
            <person name="Hsu J.L."/>
            <person name="Lin Y.F."/>
            <person name="Huang M.D."/>
            <person name="Li C.Y."/>
            <person name="Huang L."/>
            <person name="Wang Z.W."/>
            <person name="Zhao X."/>
            <person name="Zhong W.Y."/>
            <person name="Peng D.H."/>
            <person name="Ahmad S."/>
            <person name="Lan S."/>
            <person name="Zhang J.S."/>
            <person name="Tsai W.C."/>
            <person name="Van de Peer Y."/>
            <person name="Liu Z.J."/>
        </authorList>
    </citation>
    <scope>NUCLEOTIDE SEQUENCE</scope>
    <source>
        <strain evidence="2">SCP</strain>
    </source>
</reference>
<dbReference type="Proteomes" id="UP001179952">
    <property type="component" value="Unassembled WGS sequence"/>
</dbReference>
<reference evidence="2" key="2">
    <citation type="submission" date="2023-06" db="EMBL/GenBank/DDBJ databases">
        <authorList>
            <person name="Ma L."/>
            <person name="Liu K.-W."/>
            <person name="Li Z."/>
            <person name="Hsiao Y.-Y."/>
            <person name="Qi Y."/>
            <person name="Fu T."/>
            <person name="Tang G."/>
            <person name="Zhang D."/>
            <person name="Sun W.-H."/>
            <person name="Liu D.-K."/>
            <person name="Li Y."/>
            <person name="Chen G.-Z."/>
            <person name="Liu X.-D."/>
            <person name="Liao X.-Y."/>
            <person name="Jiang Y.-T."/>
            <person name="Yu X."/>
            <person name="Hao Y."/>
            <person name="Huang J."/>
            <person name="Zhao X.-W."/>
            <person name="Ke S."/>
            <person name="Chen Y.-Y."/>
            <person name="Wu W.-L."/>
            <person name="Hsu J.-L."/>
            <person name="Lin Y.-F."/>
            <person name="Huang M.-D."/>
            <person name="Li C.-Y."/>
            <person name="Huang L."/>
            <person name="Wang Z.-W."/>
            <person name="Zhao X."/>
            <person name="Zhong W.-Y."/>
            <person name="Peng D.-H."/>
            <person name="Ahmad S."/>
            <person name="Lan S."/>
            <person name="Zhang J.-S."/>
            <person name="Tsai W.-C."/>
            <person name="Van De Peer Y."/>
            <person name="Liu Z.-J."/>
        </authorList>
    </citation>
    <scope>NUCLEOTIDE SEQUENCE</scope>
    <source>
        <strain evidence="2">SCP</strain>
        <tissue evidence="2">Leaves</tissue>
    </source>
</reference>
<feature type="region of interest" description="Disordered" evidence="1">
    <location>
        <begin position="177"/>
        <end position="196"/>
    </location>
</feature>
<dbReference type="AlphaFoldDB" id="A0AAV9BL91"/>
<protein>
    <submittedName>
        <fullName evidence="2">Uncharacterized protein</fullName>
    </submittedName>
</protein>
<gene>
    <name evidence="2" type="ORF">QJS04_geneDACA015761</name>
</gene>
<dbReference type="EMBL" id="JAUJYN010000002">
    <property type="protein sequence ID" value="KAK1277111.1"/>
    <property type="molecule type" value="Genomic_DNA"/>
</dbReference>
<evidence type="ECO:0000313" key="2">
    <source>
        <dbReference type="EMBL" id="KAK1277111.1"/>
    </source>
</evidence>
<name>A0AAV9BL91_ACOGR</name>
<evidence type="ECO:0000256" key="1">
    <source>
        <dbReference type="SAM" id="MobiDB-lite"/>
    </source>
</evidence>
<sequence length="196" mass="21271">MVLALGPGKFYGSGLPRPRFYEGEGMRVDPPVPVMDPLLAWATEAHWSMGGLSFKRQRLQGKIEGSIDKLRAHAEEGEKQETYGKLRLPSPNNCTGDAAVQHRMVLEEGVPVGTSPSPLKTRDNLIGSSVASRTRARKLSYLEDIGSDGDGPNVKVTLKEAIDGGVAKKWRRLRKVIASPASESRASSPKVPRSRG</sequence>